<feature type="signal peptide" evidence="1">
    <location>
        <begin position="1"/>
        <end position="32"/>
    </location>
</feature>
<dbReference type="STRING" id="51670.SAMN04488557_3143"/>
<dbReference type="PIRSF" id="PIRSF031900">
    <property type="entry name" value="UCP031900"/>
    <property type="match status" value="1"/>
</dbReference>
<organism evidence="3 4">
    <name type="scientific">Hyphomicrobium facile</name>
    <dbReference type="NCBI Taxonomy" id="51670"/>
    <lineage>
        <taxon>Bacteria</taxon>
        <taxon>Pseudomonadati</taxon>
        <taxon>Pseudomonadota</taxon>
        <taxon>Alphaproteobacteria</taxon>
        <taxon>Hyphomicrobiales</taxon>
        <taxon>Hyphomicrobiaceae</taxon>
        <taxon>Hyphomicrobium</taxon>
    </lineage>
</organism>
<reference evidence="4" key="1">
    <citation type="submission" date="2016-10" db="EMBL/GenBank/DDBJ databases">
        <authorList>
            <person name="Varghese N."/>
            <person name="Submissions S."/>
        </authorList>
    </citation>
    <scope>NUCLEOTIDE SEQUENCE [LARGE SCALE GENOMIC DNA]</scope>
    <source>
        <strain evidence="4">DSM 1565</strain>
    </source>
</reference>
<sequence length="363" mass="39666">MSLNSFQRIGIAVAQCSLAVALFGIMAGAASADGKPDISKLKPGPIVVESKRITSFKRFEADKPLAKVTFRGGLQLTSPAPQFGGWSALLMDDDAKMFVSVSDAGEWLTGTLVYDGIHPAGITNARIGPLADTTGQPIRRDRDRDSESIALESGTLERGSALISFEGRHRIERYDLTSAGISTGRGSLKLPAGAKKMHSNQGLEALTVMKGGPYKGAPVAFSERLYDPSRNHTGWLWTASGPRTIHLKNIGDYDVTDISSLDDGTLFVLERRFRWLEGVKMRLRRIAPDDLGPDHTSEGEILIEADMNDQIDNMEGLAVTRLKTGEILITMISDDNFNKVLQRTLLLQFVRNDEEQAKARPPD</sequence>
<dbReference type="RefSeq" id="WP_244531289.1">
    <property type="nucleotide sequence ID" value="NZ_FPCH01000003.1"/>
</dbReference>
<keyword evidence="1" id="KW-0732">Signal</keyword>
<dbReference type="InterPro" id="IPR014567">
    <property type="entry name" value="UCP031900"/>
</dbReference>
<evidence type="ECO:0000313" key="4">
    <source>
        <dbReference type="Proteomes" id="UP000199423"/>
    </source>
</evidence>
<feature type="domain" description="Phytase-like" evidence="2">
    <location>
        <begin position="82"/>
        <end position="337"/>
    </location>
</feature>
<dbReference type="AlphaFoldDB" id="A0A1I7NS23"/>
<dbReference type="Proteomes" id="UP000199423">
    <property type="component" value="Unassembled WGS sequence"/>
</dbReference>
<evidence type="ECO:0000256" key="1">
    <source>
        <dbReference type="SAM" id="SignalP"/>
    </source>
</evidence>
<gene>
    <name evidence="3" type="ORF">SAMN04488557_3143</name>
</gene>
<feature type="chain" id="PRO_5011682687" description="Phytase-like domain-containing protein" evidence="1">
    <location>
        <begin position="33"/>
        <end position="363"/>
    </location>
</feature>
<accession>A0A1I7NS23</accession>
<dbReference type="Pfam" id="PF13449">
    <property type="entry name" value="Phytase-like"/>
    <property type="match status" value="1"/>
</dbReference>
<keyword evidence="4" id="KW-1185">Reference proteome</keyword>
<dbReference type="EMBL" id="FPCH01000003">
    <property type="protein sequence ID" value="SFV37398.1"/>
    <property type="molecule type" value="Genomic_DNA"/>
</dbReference>
<name>A0A1I7NS23_9HYPH</name>
<dbReference type="InterPro" id="IPR027372">
    <property type="entry name" value="Phytase-like_dom"/>
</dbReference>
<evidence type="ECO:0000259" key="2">
    <source>
        <dbReference type="Pfam" id="PF13449"/>
    </source>
</evidence>
<evidence type="ECO:0000313" key="3">
    <source>
        <dbReference type="EMBL" id="SFV37398.1"/>
    </source>
</evidence>
<protein>
    <recommendedName>
        <fullName evidence="2">Phytase-like domain-containing protein</fullName>
    </recommendedName>
</protein>
<proteinExistence type="predicted"/>